<evidence type="ECO:0000256" key="2">
    <source>
        <dbReference type="ARBA" id="ARBA00012438"/>
    </source>
</evidence>
<accession>A0ABV8NKX3</accession>
<name>A0ABV8NKX3_9SPHI</name>
<evidence type="ECO:0000256" key="4">
    <source>
        <dbReference type="ARBA" id="ARBA00022679"/>
    </source>
</evidence>
<keyword evidence="8" id="KW-0175">Coiled coil</keyword>
<comment type="caution">
    <text evidence="11">The sequence shown here is derived from an EMBL/GenBank/DDBJ whole genome shotgun (WGS) entry which is preliminary data.</text>
</comment>
<dbReference type="SMART" id="SM00387">
    <property type="entry name" value="HATPase_c"/>
    <property type="match status" value="1"/>
</dbReference>
<keyword evidence="5" id="KW-0547">Nucleotide-binding</keyword>
<dbReference type="Pfam" id="PF13581">
    <property type="entry name" value="HATPase_c_2"/>
    <property type="match status" value="1"/>
</dbReference>
<feature type="transmembrane region" description="Helical" evidence="9">
    <location>
        <begin position="33"/>
        <end position="51"/>
    </location>
</feature>
<dbReference type="Gene3D" id="3.30.450.20">
    <property type="entry name" value="PAS domain"/>
    <property type="match status" value="1"/>
</dbReference>
<dbReference type="EC" id="2.7.13.3" evidence="2"/>
<feature type="transmembrane region" description="Helical" evidence="9">
    <location>
        <begin position="86"/>
        <end position="105"/>
    </location>
</feature>
<evidence type="ECO:0000256" key="5">
    <source>
        <dbReference type="ARBA" id="ARBA00022741"/>
    </source>
</evidence>
<comment type="catalytic activity">
    <reaction evidence="1">
        <text>ATP + protein L-histidine = ADP + protein N-phospho-L-histidine.</text>
        <dbReference type="EC" id="2.7.13.3"/>
    </reaction>
</comment>
<keyword evidence="4 11" id="KW-0808">Transferase</keyword>
<keyword evidence="9" id="KW-0472">Membrane</keyword>
<evidence type="ECO:0000313" key="12">
    <source>
        <dbReference type="Proteomes" id="UP001595792"/>
    </source>
</evidence>
<feature type="coiled-coil region" evidence="8">
    <location>
        <begin position="127"/>
        <end position="154"/>
    </location>
</feature>
<feature type="domain" description="Histidine kinase/HSP90-like ATPase" evidence="10">
    <location>
        <begin position="248"/>
        <end position="345"/>
    </location>
</feature>
<evidence type="ECO:0000256" key="1">
    <source>
        <dbReference type="ARBA" id="ARBA00000085"/>
    </source>
</evidence>
<keyword evidence="6 11" id="KW-0418">Kinase</keyword>
<proteinExistence type="predicted"/>
<evidence type="ECO:0000259" key="10">
    <source>
        <dbReference type="SMART" id="SM00387"/>
    </source>
</evidence>
<protein>
    <recommendedName>
        <fullName evidence="2">histidine kinase</fullName>
        <ecNumber evidence="2">2.7.13.3</ecNumber>
    </recommendedName>
</protein>
<evidence type="ECO:0000256" key="6">
    <source>
        <dbReference type="ARBA" id="ARBA00022777"/>
    </source>
</evidence>
<dbReference type="InterPro" id="IPR011495">
    <property type="entry name" value="Sig_transdc_His_kin_sub2_dim/P"/>
</dbReference>
<dbReference type="Gene3D" id="3.30.565.10">
    <property type="entry name" value="Histidine kinase-like ATPase, C-terminal domain"/>
    <property type="match status" value="1"/>
</dbReference>
<dbReference type="EMBL" id="JBHSBY010000035">
    <property type="protein sequence ID" value="MFC4196628.1"/>
    <property type="molecule type" value="Genomic_DNA"/>
</dbReference>
<reference evidence="12" key="1">
    <citation type="journal article" date="2019" name="Int. J. Syst. Evol. Microbiol.">
        <title>The Global Catalogue of Microorganisms (GCM) 10K type strain sequencing project: providing services to taxonomists for standard genome sequencing and annotation.</title>
        <authorList>
            <consortium name="The Broad Institute Genomics Platform"/>
            <consortium name="The Broad Institute Genome Sequencing Center for Infectious Disease"/>
            <person name="Wu L."/>
            <person name="Ma J."/>
        </authorList>
    </citation>
    <scope>NUCLEOTIDE SEQUENCE [LARGE SCALE GENOMIC DNA]</scope>
    <source>
        <strain evidence="12">CCM 8689</strain>
    </source>
</reference>
<dbReference type="PANTHER" id="PTHR41523">
    <property type="entry name" value="TWO-COMPONENT SYSTEM SENSOR PROTEIN"/>
    <property type="match status" value="1"/>
</dbReference>
<evidence type="ECO:0000313" key="11">
    <source>
        <dbReference type="EMBL" id="MFC4196628.1"/>
    </source>
</evidence>
<dbReference type="PANTHER" id="PTHR41523:SF8">
    <property type="entry name" value="ETHYLENE RESPONSE SENSOR PROTEIN"/>
    <property type="match status" value="1"/>
</dbReference>
<keyword evidence="9" id="KW-1133">Transmembrane helix</keyword>
<evidence type="ECO:0000256" key="9">
    <source>
        <dbReference type="SAM" id="Phobius"/>
    </source>
</evidence>
<dbReference type="InterPro" id="IPR036890">
    <property type="entry name" value="HATPase_C_sf"/>
</dbReference>
<keyword evidence="9" id="KW-0812">Transmembrane</keyword>
<keyword evidence="12" id="KW-1185">Reference proteome</keyword>
<gene>
    <name evidence="11" type="ORF">ACFOUY_07960</name>
</gene>
<dbReference type="SUPFAM" id="SSF55874">
    <property type="entry name" value="ATPase domain of HSP90 chaperone/DNA topoisomerase II/histidine kinase"/>
    <property type="match status" value="1"/>
</dbReference>
<dbReference type="RefSeq" id="WP_378959961.1">
    <property type="nucleotide sequence ID" value="NZ_JBHRXC010000001.1"/>
</dbReference>
<evidence type="ECO:0000256" key="8">
    <source>
        <dbReference type="SAM" id="Coils"/>
    </source>
</evidence>
<dbReference type="GO" id="GO:0004673">
    <property type="term" value="F:protein histidine kinase activity"/>
    <property type="evidence" value="ECO:0007669"/>
    <property type="project" value="UniProtKB-EC"/>
</dbReference>
<sequence length="362" mass="40514">MIFLSAHVAQKVFLSFWLFSNPHRRIIINFRRVRASFIAVAFFLLMHLSAFNEAHANTVSGAAKAVSKLNAYFPKEKLNILLFSRGWEIICISLLILVTSCIFYVQELRNKVNRRLLKEKERSSHFNQFLKVEKKSLIEEKQALETENEWLLNEVHHRVKNNLQIVVSLLESQASFLKGDALKAVTQSYHRVYALALIHQQIYADGSNQKADFSKFLQELVRYLEDNPGLSQSVSFHCELGQVKVAQTKAIPLAIIANEIITNSLQHAFPSGSIGEINITMTEIDGAVSLEIADNGSGSNLDINMSQNGSLGMTLIQGLARDIDATIEVRSAQGTVVNVNFRLACPNEVEKTVGGKPIILFC</sequence>
<evidence type="ECO:0000256" key="7">
    <source>
        <dbReference type="ARBA" id="ARBA00022840"/>
    </source>
</evidence>
<keyword evidence="3" id="KW-0597">Phosphoprotein</keyword>
<dbReference type="Pfam" id="PF07568">
    <property type="entry name" value="HisKA_2"/>
    <property type="match status" value="1"/>
</dbReference>
<organism evidence="11 12">
    <name type="scientific">Pedobacter jamesrossensis</name>
    <dbReference type="NCBI Taxonomy" id="1908238"/>
    <lineage>
        <taxon>Bacteria</taxon>
        <taxon>Pseudomonadati</taxon>
        <taxon>Bacteroidota</taxon>
        <taxon>Sphingobacteriia</taxon>
        <taxon>Sphingobacteriales</taxon>
        <taxon>Sphingobacteriaceae</taxon>
        <taxon>Pedobacter</taxon>
    </lineage>
</organism>
<evidence type="ECO:0000256" key="3">
    <source>
        <dbReference type="ARBA" id="ARBA00022553"/>
    </source>
</evidence>
<dbReference type="Proteomes" id="UP001595792">
    <property type="component" value="Unassembled WGS sequence"/>
</dbReference>
<keyword evidence="7" id="KW-0067">ATP-binding</keyword>
<dbReference type="InterPro" id="IPR003594">
    <property type="entry name" value="HATPase_dom"/>
</dbReference>